<dbReference type="Proteomes" id="UP000887043">
    <property type="component" value="Unassembled WGS sequence"/>
</dbReference>
<evidence type="ECO:0000313" key="4">
    <source>
        <dbReference type="Proteomes" id="UP000887043"/>
    </source>
</evidence>
<dbReference type="Pfam" id="PF08800">
    <property type="entry name" value="BT4734-like_N"/>
    <property type="match status" value="1"/>
</dbReference>
<sequence length="339" mass="38826">MTYSPLEYFAQVDISYFQSMKGNPTHIVNVERVLNGISSDAFKSEILRIRMLKATDSLAAKSLKSSLPAVTFCGTFQNKRNIEGCTNYTELLVIDIDHIDNLETARIYSNLLSDTYIASFWKSPSGDGYKGLVRLEFGGSLDSADIQYKHRIAFKKLYMYLLAQYGIELDKSGSDISRLCFMSWDPHLIIKEVAEAFFVSDGDIIVDGQDKHTKPVSEHKQVPIKPLGWNNLIGENRKYPENSYYRHKLMELYKKLLKKNISITDSYENWVKVAFAISSSIHPVKGRELFLKFCRLDGVYHDEQKSERLIFDAYLKNSGKVGFQTIIYLAREKGVKSDR</sequence>
<dbReference type="Pfam" id="PF08707">
    <property type="entry name" value="PriCT_2"/>
    <property type="match status" value="1"/>
</dbReference>
<feature type="domain" description="BT4734-like N-terminal" evidence="2">
    <location>
        <begin position="63"/>
        <end position="188"/>
    </location>
</feature>
<gene>
    <name evidence="3" type="ORF">PRRU23_24650</name>
</gene>
<name>A0AA37ME10_SEGBR</name>
<evidence type="ECO:0000259" key="1">
    <source>
        <dbReference type="Pfam" id="PF08707"/>
    </source>
</evidence>
<feature type="domain" description="Primase C-terminal 2" evidence="1">
    <location>
        <begin position="262"/>
        <end position="330"/>
    </location>
</feature>
<proteinExistence type="predicted"/>
<evidence type="ECO:0000313" key="3">
    <source>
        <dbReference type="EMBL" id="GJG28765.1"/>
    </source>
</evidence>
<organism evidence="3 4">
    <name type="scientific">Segatella bryantii</name>
    <name type="common">Prevotella bryantii</name>
    <dbReference type="NCBI Taxonomy" id="77095"/>
    <lineage>
        <taxon>Bacteria</taxon>
        <taxon>Pseudomonadati</taxon>
        <taxon>Bacteroidota</taxon>
        <taxon>Bacteroidia</taxon>
        <taxon>Bacteroidales</taxon>
        <taxon>Prevotellaceae</taxon>
        <taxon>Segatella</taxon>
    </lineage>
</organism>
<dbReference type="GO" id="GO:0016817">
    <property type="term" value="F:hydrolase activity, acting on acid anhydrides"/>
    <property type="evidence" value="ECO:0007669"/>
    <property type="project" value="InterPro"/>
</dbReference>
<comment type="caution">
    <text evidence="3">The sequence shown here is derived from an EMBL/GenBank/DDBJ whole genome shotgun (WGS) entry which is preliminary data.</text>
</comment>
<dbReference type="InterPro" id="IPR014819">
    <property type="entry name" value="PriCT_2"/>
</dbReference>
<dbReference type="InterPro" id="IPR014907">
    <property type="entry name" value="BT4734-like_N"/>
</dbReference>
<reference evidence="3" key="1">
    <citation type="submission" date="2021-08" db="EMBL/GenBank/DDBJ databases">
        <title>Prevotella lacticifex sp. nov., isolated from rumen of cow.</title>
        <authorList>
            <person name="Shinkai T."/>
            <person name="Ikeyama N."/>
            <person name="Kumagai M."/>
            <person name="Ohmori H."/>
            <person name="Sakamoto M."/>
            <person name="Ohkuma M."/>
            <person name="Mitsumori M."/>
        </authorList>
    </citation>
    <scope>NUCLEOTIDE SEQUENCE</scope>
    <source>
        <strain evidence="3">DSM 11371</strain>
    </source>
</reference>
<dbReference type="AlphaFoldDB" id="A0AA37ME10"/>
<accession>A0AA37ME10</accession>
<evidence type="ECO:0000259" key="2">
    <source>
        <dbReference type="Pfam" id="PF08800"/>
    </source>
</evidence>
<protein>
    <submittedName>
        <fullName evidence="3">Uncharacterized protein</fullName>
    </submittedName>
</protein>
<dbReference type="EMBL" id="BPTR01000001">
    <property type="protein sequence ID" value="GJG28765.1"/>
    <property type="molecule type" value="Genomic_DNA"/>
</dbReference>